<dbReference type="InterPro" id="IPR000515">
    <property type="entry name" value="MetI-like"/>
</dbReference>
<keyword evidence="5 8" id="KW-0812">Transmembrane</keyword>
<evidence type="ECO:0000256" key="1">
    <source>
        <dbReference type="ARBA" id="ARBA00004651"/>
    </source>
</evidence>
<evidence type="ECO:0000256" key="4">
    <source>
        <dbReference type="ARBA" id="ARBA00022475"/>
    </source>
</evidence>
<proteinExistence type="inferred from homology"/>
<dbReference type="EMBL" id="JWIT01000055">
    <property type="protein sequence ID" value="KJF70008.1"/>
    <property type="molecule type" value="Genomic_DNA"/>
</dbReference>
<keyword evidence="6 8" id="KW-1133">Transmembrane helix</keyword>
<accession>A0ABR5CYV5</accession>
<feature type="transmembrane region" description="Helical" evidence="8">
    <location>
        <begin position="207"/>
        <end position="230"/>
    </location>
</feature>
<keyword evidence="7 8" id="KW-0472">Membrane</keyword>
<reference evidence="10 11" key="1">
    <citation type="submission" date="2014-12" db="EMBL/GenBank/DDBJ databases">
        <authorList>
            <person name="Kuzmanovic N."/>
            <person name="Pulawska J."/>
            <person name="Obradovic A."/>
        </authorList>
    </citation>
    <scope>NUCLEOTIDE SEQUENCE [LARGE SCALE GENOMIC DNA]</scope>
    <source>
        <strain evidence="10 11">KFB 330</strain>
    </source>
</reference>
<evidence type="ECO:0000256" key="8">
    <source>
        <dbReference type="SAM" id="Phobius"/>
    </source>
</evidence>
<comment type="similarity">
    <text evidence="2">Belongs to the binding-protein-dependent transport system permease family. CysTW subfamily.</text>
</comment>
<feature type="domain" description="ABC transmembrane type-1" evidence="9">
    <location>
        <begin position="172"/>
        <end position="288"/>
    </location>
</feature>
<dbReference type="Gene3D" id="1.10.3720.10">
    <property type="entry name" value="MetI-like"/>
    <property type="match status" value="1"/>
</dbReference>
<protein>
    <submittedName>
        <fullName evidence="10">ABC transporter permease</fullName>
    </submittedName>
</protein>
<evidence type="ECO:0000256" key="7">
    <source>
        <dbReference type="ARBA" id="ARBA00023136"/>
    </source>
</evidence>
<dbReference type="InterPro" id="IPR035906">
    <property type="entry name" value="MetI-like_sf"/>
</dbReference>
<dbReference type="RefSeq" id="WP_045024967.1">
    <property type="nucleotide sequence ID" value="NZ_JWIT01000055.1"/>
</dbReference>
<dbReference type="SUPFAM" id="SSF161098">
    <property type="entry name" value="MetI-like"/>
    <property type="match status" value="1"/>
</dbReference>
<dbReference type="PROSITE" id="PS50928">
    <property type="entry name" value="ABC_TM1"/>
    <property type="match status" value="1"/>
</dbReference>
<evidence type="ECO:0000256" key="5">
    <source>
        <dbReference type="ARBA" id="ARBA00022692"/>
    </source>
</evidence>
<organism evidence="10 11">
    <name type="scientific">Agrobacterium arsenijevicii</name>
    <dbReference type="NCBI Taxonomy" id="1585697"/>
    <lineage>
        <taxon>Bacteria</taxon>
        <taxon>Pseudomonadati</taxon>
        <taxon>Pseudomonadota</taxon>
        <taxon>Alphaproteobacteria</taxon>
        <taxon>Hyphomicrobiales</taxon>
        <taxon>Rhizobiaceae</taxon>
        <taxon>Rhizobium/Agrobacterium group</taxon>
        <taxon>Agrobacterium</taxon>
    </lineage>
</organism>
<evidence type="ECO:0000256" key="6">
    <source>
        <dbReference type="ARBA" id="ARBA00022989"/>
    </source>
</evidence>
<keyword evidence="4" id="KW-1003">Cell membrane</keyword>
<sequence length="288" mass="32667">MKQRRLRRTGWTLVLPLLAFTLVTFLAPIAFMLWKSVYDPEVAGLLPQTRKALATWQTPAELPEPQSFDALSVDLRDLTADSRISQLALRLNRERPGMRQLIEVTGEAIAEGDRPLAEIDPRWRDPATWVLLKQMTQPFTTRYFLGALDLQQTPQGSISRQEEGRRIYLYLFGRTILVASVVTAVCVVLGYPFAYALASAQAPLQKLLFFVVMLPFWTSLLVRTTAWIVLLQRRGVINEILVAMNIVSDRGRLELIYNLSGTLIVMTHVLLPFFVLPLYAVMKGIPKQ</sequence>
<keyword evidence="11" id="KW-1185">Reference proteome</keyword>
<feature type="transmembrane region" description="Helical" evidence="8">
    <location>
        <begin position="12"/>
        <end position="34"/>
    </location>
</feature>
<feature type="non-terminal residue" evidence="10">
    <location>
        <position position="288"/>
    </location>
</feature>
<evidence type="ECO:0000313" key="10">
    <source>
        <dbReference type="EMBL" id="KJF70008.1"/>
    </source>
</evidence>
<evidence type="ECO:0000259" key="9">
    <source>
        <dbReference type="PROSITE" id="PS50928"/>
    </source>
</evidence>
<name>A0ABR5CYV5_9HYPH</name>
<evidence type="ECO:0000256" key="2">
    <source>
        <dbReference type="ARBA" id="ARBA00007069"/>
    </source>
</evidence>
<comment type="caution">
    <text evidence="10">The sequence shown here is derived from an EMBL/GenBank/DDBJ whole genome shotgun (WGS) entry which is preliminary data.</text>
</comment>
<dbReference type="PANTHER" id="PTHR42929:SF5">
    <property type="entry name" value="ABC TRANSPORTER PERMEASE PROTEIN"/>
    <property type="match status" value="1"/>
</dbReference>
<comment type="subcellular location">
    <subcellularLocation>
        <location evidence="1">Cell membrane</location>
        <topology evidence="1">Multi-pass membrane protein</topology>
    </subcellularLocation>
</comment>
<gene>
    <name evidence="10" type="ORF">RP75_28840</name>
</gene>
<dbReference type="PANTHER" id="PTHR42929">
    <property type="entry name" value="INNER MEMBRANE ABC TRANSPORTER PERMEASE PROTEIN YDCU-RELATED-RELATED"/>
    <property type="match status" value="1"/>
</dbReference>
<evidence type="ECO:0000313" key="11">
    <source>
        <dbReference type="Proteomes" id="UP000032564"/>
    </source>
</evidence>
<dbReference type="Proteomes" id="UP000032564">
    <property type="component" value="Unassembled WGS sequence"/>
</dbReference>
<keyword evidence="3" id="KW-0813">Transport</keyword>
<evidence type="ECO:0000256" key="3">
    <source>
        <dbReference type="ARBA" id="ARBA00022448"/>
    </source>
</evidence>
<feature type="transmembrane region" description="Helical" evidence="8">
    <location>
        <begin position="255"/>
        <end position="281"/>
    </location>
</feature>
<feature type="transmembrane region" description="Helical" evidence="8">
    <location>
        <begin position="167"/>
        <end position="195"/>
    </location>
</feature>